<reference evidence="2" key="1">
    <citation type="submission" date="2022-10" db="EMBL/GenBank/DDBJ databases">
        <title>Genome sequences of endogenous nimaviruses in decapod crustaceans.</title>
        <authorList>
            <person name="Kawato S."/>
            <person name="Nozaki R."/>
            <person name="Kondo H."/>
            <person name="Hirono I."/>
        </authorList>
    </citation>
    <scope>NUCLEOTIDE SEQUENCE</scope>
    <source>
        <strain evidence="2">Mikawa2016</strain>
    </source>
</reference>
<protein>
    <submittedName>
        <fullName evidence="2">Wsv285-like protein</fullName>
    </submittedName>
</protein>
<evidence type="ECO:0000313" key="2">
    <source>
        <dbReference type="EMBL" id="BDT61936.1"/>
    </source>
</evidence>
<feature type="compositionally biased region" description="Basic and acidic residues" evidence="1">
    <location>
        <begin position="910"/>
        <end position="919"/>
    </location>
</feature>
<feature type="region of interest" description="Disordered" evidence="1">
    <location>
        <begin position="818"/>
        <end position="919"/>
    </location>
</feature>
<accession>A0A9C7BLD9</accession>
<feature type="compositionally biased region" description="Basic and acidic residues" evidence="1">
    <location>
        <begin position="861"/>
        <end position="872"/>
    </location>
</feature>
<evidence type="ECO:0000256" key="1">
    <source>
        <dbReference type="SAM" id="MobiDB-lite"/>
    </source>
</evidence>
<name>A0A9C7BLD9_9VIRU</name>
<organism evidence="2">
    <name type="scientific">Penaeus monodon majanivirus A</name>
    <dbReference type="NCBI Taxonomy" id="2984271"/>
    <lineage>
        <taxon>Viruses</taxon>
        <taxon>Viruses incertae sedis</taxon>
        <taxon>Naldaviricetes</taxon>
        <taxon>Nimaviridae</taxon>
    </lineage>
</organism>
<dbReference type="EMBL" id="LC738870">
    <property type="protein sequence ID" value="BDT61936.1"/>
    <property type="molecule type" value="Genomic_DNA"/>
</dbReference>
<proteinExistence type="predicted"/>
<feature type="compositionally biased region" description="Acidic residues" evidence="1">
    <location>
        <begin position="880"/>
        <end position="904"/>
    </location>
</feature>
<feature type="compositionally biased region" description="Low complexity" evidence="1">
    <location>
        <begin position="829"/>
        <end position="838"/>
    </location>
</feature>
<sequence>MDVDIVEKAIDYLLTLANKRKSNNMEDTVFDRESVKRAITTRQADENGWNDIIHTFEDQEKYLQHSRLAITELGKCKSSDFDYNGEDPKSLTESVLEVLYKEGVCWDGTVVNNVLVVTVNVLLDVIQHMGGNELWLFNRIHKDISDLKIKVKCMTEALPENWTQAPVWTATNFSYYTDSHDIRQIKNVLERVGCQIQNKRTDTADQNRNIAFTQVYYSFRFTDTALGCPMELSMGSGCFNKSGQNVPMERKDGTAYSNGDDANMNDNKRFINQLMDRGQKNTKPKSNDDKNEIKSTNVSYIFRGKFPTIGPRNNFDEHKYIAKRYIDFLDNTLASLPMSTDQMYDGDIFNAMKDKYENNLAIYLALIHPKTKYRFLLSLFLTVVLMKTRGYRRDAHLDSKKKKLVHGRNTRVTHMDHTAPRFRLVCDTCVCKCKCEHANTFYPHVSHAHQPLSVMNITAHDPMMSYGDSNFNAESKCYPNRVIHYNYCPMVFPCKRAKQSDILIKNNQLSMRQKDSMLNVQTYTEDLLNGMAECHRQSCALNTVEEYLNNVVLRPWGAIRDTAKKNGMSYRDLVLRFLRIPLLFGNIEKEMNDDYYNETLSPSSDTPKHSTCYILYKKYQQIRTVFESLSLFFDYDISNIYPTAFLPDKKNQKSNCQSNIQDGFRAVAFLTNKKAASFITTINNHFYIMSHTALSGFRHKCELNPMGLTNQDGLMFHQITLHNYSLICSPDYISANKSQQDVIDDAVIEGIVSDRRERSNLLDLAIREEIDDLLNNNDNRHMDLFNISKGALKTERNIKHEKINGTTAATAAAAAASAADADDDDDEAAATTTTSTTTNNSNNIKDIKEKSVQITNHKRKSFGESEHNEGSVKRNKIVIEEEEEEEEEEEDNEKDAADDDDDDNNNNVQEEEKGNDHKI</sequence>